<organism evidence="7 8">
    <name type="scientific">Anditalea andensis</name>
    <dbReference type="NCBI Taxonomy" id="1048983"/>
    <lineage>
        <taxon>Bacteria</taxon>
        <taxon>Pseudomonadati</taxon>
        <taxon>Bacteroidota</taxon>
        <taxon>Cytophagia</taxon>
        <taxon>Cytophagales</taxon>
        <taxon>Cytophagaceae</taxon>
        <taxon>Anditalea</taxon>
    </lineage>
</organism>
<dbReference type="InterPro" id="IPR050768">
    <property type="entry name" value="UPF0353/GerABKA_families"/>
</dbReference>
<keyword evidence="8" id="KW-1185">Reference proteome</keyword>
<dbReference type="InterPro" id="IPR002035">
    <property type="entry name" value="VWF_A"/>
</dbReference>
<feature type="transmembrane region" description="Helical" evidence="5">
    <location>
        <begin position="6"/>
        <end position="27"/>
    </location>
</feature>
<evidence type="ECO:0000256" key="1">
    <source>
        <dbReference type="ARBA" id="ARBA00022475"/>
    </source>
</evidence>
<dbReference type="SMART" id="SM00327">
    <property type="entry name" value="VWA"/>
    <property type="match status" value="1"/>
</dbReference>
<evidence type="ECO:0000256" key="5">
    <source>
        <dbReference type="SAM" id="Phobius"/>
    </source>
</evidence>
<dbReference type="EMBL" id="JMIH01000024">
    <property type="protein sequence ID" value="KEO72565.1"/>
    <property type="molecule type" value="Genomic_DNA"/>
</dbReference>
<feature type="transmembrane region" description="Helical" evidence="5">
    <location>
        <begin position="297"/>
        <end position="316"/>
    </location>
</feature>
<name>A0A074KWH1_9BACT</name>
<evidence type="ECO:0000256" key="4">
    <source>
        <dbReference type="ARBA" id="ARBA00023136"/>
    </source>
</evidence>
<evidence type="ECO:0000313" key="8">
    <source>
        <dbReference type="Proteomes" id="UP000027821"/>
    </source>
</evidence>
<comment type="caution">
    <text evidence="7">The sequence shown here is derived from an EMBL/GenBank/DDBJ whole genome shotgun (WGS) entry which is preliminary data.</text>
</comment>
<protein>
    <submittedName>
        <fullName evidence="7">Aerotolerance regulator BatB</fullName>
    </submittedName>
</protein>
<dbReference type="Pfam" id="PF13519">
    <property type="entry name" value="VWA_2"/>
    <property type="match status" value="1"/>
</dbReference>
<accession>A0A074KWH1</accession>
<dbReference type="Gene3D" id="3.40.50.410">
    <property type="entry name" value="von Willebrand factor, type A domain"/>
    <property type="match status" value="1"/>
</dbReference>
<dbReference type="PANTHER" id="PTHR22550:SF5">
    <property type="entry name" value="LEUCINE ZIPPER PROTEIN 4"/>
    <property type="match status" value="1"/>
</dbReference>
<keyword evidence="3 5" id="KW-1133">Transmembrane helix</keyword>
<dbReference type="Proteomes" id="UP000027821">
    <property type="component" value="Unassembled WGS sequence"/>
</dbReference>
<dbReference type="OrthoDB" id="6206554at2"/>
<dbReference type="PANTHER" id="PTHR22550">
    <property type="entry name" value="SPORE GERMINATION PROTEIN"/>
    <property type="match status" value="1"/>
</dbReference>
<proteinExistence type="predicted"/>
<dbReference type="InterPro" id="IPR036465">
    <property type="entry name" value="vWFA_dom_sf"/>
</dbReference>
<keyword evidence="4 5" id="KW-0472">Membrane</keyword>
<evidence type="ECO:0000313" key="7">
    <source>
        <dbReference type="EMBL" id="KEO72565.1"/>
    </source>
</evidence>
<reference evidence="7 8" key="1">
    <citation type="submission" date="2014-04" db="EMBL/GenBank/DDBJ databases">
        <title>Characterization and application of a salt tolerant electro-active bacterium.</title>
        <authorList>
            <person name="Yang L."/>
            <person name="Wei S."/>
            <person name="Tay Q.X.M."/>
        </authorList>
    </citation>
    <scope>NUCLEOTIDE SEQUENCE [LARGE SCALE GENOMIC DNA]</scope>
    <source>
        <strain evidence="7 8">LY1</strain>
    </source>
</reference>
<dbReference type="PROSITE" id="PS50234">
    <property type="entry name" value="VWFA"/>
    <property type="match status" value="1"/>
</dbReference>
<dbReference type="eggNOG" id="COG2304">
    <property type="taxonomic scope" value="Bacteria"/>
</dbReference>
<evidence type="ECO:0000256" key="2">
    <source>
        <dbReference type="ARBA" id="ARBA00022692"/>
    </source>
</evidence>
<dbReference type="SUPFAM" id="SSF53300">
    <property type="entry name" value="vWA-like"/>
    <property type="match status" value="1"/>
</dbReference>
<keyword evidence="1" id="KW-1003">Cell membrane</keyword>
<gene>
    <name evidence="7" type="ORF">EL17_17665</name>
</gene>
<sequence length="321" mass="35709">MIWAYPSINSLIILSAVFSLLYAIYLYRFWRINRKLEVQKNRLFIKLSLRTIYFILFLIAFAGPSIGSSMKEIKQEGKDIFIAIDLSQSMNAEDIKPSRLQRVKLELKRLVKNFSSDRVGIIIFSSEAFIQCPLTFDQNVLQLHIDGLSTHLVPNYGTDIAAPLELAQSKFLQEESGEPKSKSIILISDGEDFGENLAPVLSDLSANGIRIFSLGVGTEEGASIPQGNSVIMDKRTGTPAITRLDASNLKTVATRTDGQYFELSDRIVEIPDLIAAIERVEGTVMGSRMVEASANKYFYFLLAGLGLALLDMILPVRTISM</sequence>
<dbReference type="STRING" id="1048983.EL17_17665"/>
<feature type="transmembrane region" description="Helical" evidence="5">
    <location>
        <begin position="47"/>
        <end position="66"/>
    </location>
</feature>
<keyword evidence="2 5" id="KW-0812">Transmembrane</keyword>
<dbReference type="RefSeq" id="WP_035077210.1">
    <property type="nucleotide sequence ID" value="NZ_JMIH01000024.1"/>
</dbReference>
<evidence type="ECO:0000256" key="3">
    <source>
        <dbReference type="ARBA" id="ARBA00022989"/>
    </source>
</evidence>
<feature type="domain" description="VWFA" evidence="6">
    <location>
        <begin position="79"/>
        <end position="277"/>
    </location>
</feature>
<evidence type="ECO:0000259" key="6">
    <source>
        <dbReference type="PROSITE" id="PS50234"/>
    </source>
</evidence>
<dbReference type="AlphaFoldDB" id="A0A074KWH1"/>